<dbReference type="OrthoDB" id="6472513at2759"/>
<dbReference type="AlphaFoldDB" id="A0A4Y2FV77"/>
<gene>
    <name evidence="1" type="ORF">AVEN_187786_1</name>
</gene>
<dbReference type="InterPro" id="IPR036691">
    <property type="entry name" value="Endo/exonu/phosph_ase_sf"/>
</dbReference>
<reference evidence="1 2" key="1">
    <citation type="journal article" date="2019" name="Sci. Rep.">
        <title>Orb-weaving spider Araneus ventricosus genome elucidates the spidroin gene catalogue.</title>
        <authorList>
            <person name="Kono N."/>
            <person name="Nakamura H."/>
            <person name="Ohtoshi R."/>
            <person name="Moran D.A.P."/>
            <person name="Shinohara A."/>
            <person name="Yoshida Y."/>
            <person name="Fujiwara M."/>
            <person name="Mori M."/>
            <person name="Tomita M."/>
            <person name="Arakawa K."/>
        </authorList>
    </citation>
    <scope>NUCLEOTIDE SEQUENCE [LARGE SCALE GENOMIC DNA]</scope>
</reference>
<accession>A0A4Y2FV77</accession>
<name>A0A4Y2FV77_ARAVE</name>
<dbReference type="Proteomes" id="UP000499080">
    <property type="component" value="Unassembled WGS sequence"/>
</dbReference>
<evidence type="ECO:0000313" key="2">
    <source>
        <dbReference type="Proteomes" id="UP000499080"/>
    </source>
</evidence>
<dbReference type="SUPFAM" id="SSF56219">
    <property type="entry name" value="DNase I-like"/>
    <property type="match status" value="1"/>
</dbReference>
<evidence type="ECO:0000313" key="1">
    <source>
        <dbReference type="EMBL" id="GBM44446.1"/>
    </source>
</evidence>
<comment type="caution">
    <text evidence="1">The sequence shown here is derived from an EMBL/GenBank/DDBJ whole genome shotgun (WGS) entry which is preliminary data.</text>
</comment>
<proteinExistence type="predicted"/>
<organism evidence="1 2">
    <name type="scientific">Araneus ventricosus</name>
    <name type="common">Orbweaver spider</name>
    <name type="synonym">Epeira ventricosa</name>
    <dbReference type="NCBI Taxonomy" id="182803"/>
    <lineage>
        <taxon>Eukaryota</taxon>
        <taxon>Metazoa</taxon>
        <taxon>Ecdysozoa</taxon>
        <taxon>Arthropoda</taxon>
        <taxon>Chelicerata</taxon>
        <taxon>Arachnida</taxon>
        <taxon>Araneae</taxon>
        <taxon>Araneomorphae</taxon>
        <taxon>Entelegynae</taxon>
        <taxon>Araneoidea</taxon>
        <taxon>Araneidae</taxon>
        <taxon>Araneus</taxon>
    </lineage>
</organism>
<protein>
    <recommendedName>
        <fullName evidence="3">Pre-C2HC domain-containing protein</fullName>
    </recommendedName>
</protein>
<keyword evidence="2" id="KW-1185">Reference proteome</keyword>
<dbReference type="EMBL" id="BGPR01097138">
    <property type="protein sequence ID" value="GBM44446.1"/>
    <property type="molecule type" value="Genomic_DNA"/>
</dbReference>
<evidence type="ECO:0008006" key="3">
    <source>
        <dbReference type="Google" id="ProtNLM"/>
    </source>
</evidence>
<sequence length="216" mass="24364">MAYLQASLDIMHSDTFCPATSFGNYEAHMKEAHELDEQMKSTLAEQCDMKPRCLKCNGPHQTNQCVIKHKIENPRCINCGETGHIAAYRGCKKFPKLNTPQQNRRTFNSNQSLIKNNVSFAELLRKNQAPNATTSNEGQEMAPLARPPPPTRFGDNSASIIDLAIAKTFLFPYKIHSLPELSSDHNPVLLNFFLNYSIPNYPGKLNTNWKNLKKAL</sequence>